<dbReference type="EMBL" id="JAEPRJ010000001">
    <property type="protein sequence ID" value="MBK5898369.1"/>
    <property type="molecule type" value="Genomic_DNA"/>
</dbReference>
<gene>
    <name evidence="1" type="ORF">JJN12_11355</name>
</gene>
<accession>A0ABS1J2I6</accession>
<protein>
    <recommendedName>
        <fullName evidence="3">Peptidase S8/S53 domain-containing protein</fullName>
    </recommendedName>
</protein>
<organism evidence="1 2">
    <name type="scientific">Catonella massiliensis</name>
    <dbReference type="NCBI Taxonomy" id="2799636"/>
    <lineage>
        <taxon>Bacteria</taxon>
        <taxon>Bacillati</taxon>
        <taxon>Bacillota</taxon>
        <taxon>Clostridia</taxon>
        <taxon>Lachnospirales</taxon>
        <taxon>Lachnospiraceae</taxon>
        <taxon>Catonella</taxon>
    </lineage>
</organism>
<sequence length="320" mass="37189">MKIAIIDSGIDSRIESNSIISKRNYTSETINDKLGHGTNMYRIISERCKSADYIICKVLNDIGTSTIDQCCHALSDLIDDDVDIVCMPVAIRNIVSYDKVKTIIKLCDKLVERGKVIICSYSNRDCESYPAKLDNVIGIFGGFFQTENEFWYYVEKKNIVVDFSPQCVRSIGGRREFFSGNSKACAVATAMLSNNVSDIKKIYEYLMYNAYKKEWNTEDINRNFNTILDGNYNTEIKIKINKAEFKTFCKNKLSKYIDDNFFENKIMVVPHYYDRIYHLEDILSLMENYYRISIHSDMVDAKDFINFEQLFIAINRWLND</sequence>
<dbReference type="RefSeq" id="WP_208429794.1">
    <property type="nucleotide sequence ID" value="NZ_JAEPRJ010000001.1"/>
</dbReference>
<dbReference type="SUPFAM" id="SSF52743">
    <property type="entry name" value="Subtilisin-like"/>
    <property type="match status" value="1"/>
</dbReference>
<keyword evidence="2" id="KW-1185">Reference proteome</keyword>
<comment type="caution">
    <text evidence="1">The sequence shown here is derived from an EMBL/GenBank/DDBJ whole genome shotgun (WGS) entry which is preliminary data.</text>
</comment>
<dbReference type="Gene3D" id="3.40.50.200">
    <property type="entry name" value="Peptidase S8/S53 domain"/>
    <property type="match status" value="1"/>
</dbReference>
<dbReference type="InterPro" id="IPR036852">
    <property type="entry name" value="Peptidase_S8/S53_dom_sf"/>
</dbReference>
<evidence type="ECO:0000313" key="2">
    <source>
        <dbReference type="Proteomes" id="UP000604730"/>
    </source>
</evidence>
<name>A0ABS1J2I6_9FIRM</name>
<evidence type="ECO:0000313" key="1">
    <source>
        <dbReference type="EMBL" id="MBK5898369.1"/>
    </source>
</evidence>
<proteinExistence type="predicted"/>
<evidence type="ECO:0008006" key="3">
    <source>
        <dbReference type="Google" id="ProtNLM"/>
    </source>
</evidence>
<dbReference type="Proteomes" id="UP000604730">
    <property type="component" value="Unassembled WGS sequence"/>
</dbReference>
<reference evidence="1 2" key="1">
    <citation type="submission" date="2021-01" db="EMBL/GenBank/DDBJ databases">
        <title>Isolation and description of Catonella massiliensis sp. nov., a novel Catonella species, isolated from a stable periodontitis subject.</title>
        <authorList>
            <person name="Antezack A."/>
            <person name="Boxberger M."/>
            <person name="La Scola B."/>
            <person name="Monnet-Corti V."/>
        </authorList>
    </citation>
    <scope>NUCLEOTIDE SEQUENCE [LARGE SCALE GENOMIC DNA]</scope>
    <source>
        <strain evidence="1 2">Marseille-Q4567</strain>
    </source>
</reference>